<dbReference type="GO" id="GO:0003735">
    <property type="term" value="F:structural constituent of ribosome"/>
    <property type="evidence" value="ECO:0007669"/>
    <property type="project" value="InterPro"/>
</dbReference>
<organism evidence="1 2">
    <name type="scientific">Sciurus carolinensis</name>
    <name type="common">Eastern gray squirrel</name>
    <dbReference type="NCBI Taxonomy" id="30640"/>
    <lineage>
        <taxon>Eukaryota</taxon>
        <taxon>Metazoa</taxon>
        <taxon>Chordata</taxon>
        <taxon>Craniata</taxon>
        <taxon>Vertebrata</taxon>
        <taxon>Euteleostomi</taxon>
        <taxon>Mammalia</taxon>
        <taxon>Eutheria</taxon>
        <taxon>Euarchontoglires</taxon>
        <taxon>Glires</taxon>
        <taxon>Rodentia</taxon>
        <taxon>Sciuromorpha</taxon>
        <taxon>Sciuridae</taxon>
        <taxon>Sciurinae</taxon>
        <taxon>Sciurini</taxon>
        <taxon>Sciurus</taxon>
    </lineage>
</organism>
<keyword evidence="1" id="KW-0687">Ribonucleoprotein</keyword>
<evidence type="ECO:0000313" key="2">
    <source>
        <dbReference type="Proteomes" id="UP001166674"/>
    </source>
</evidence>
<dbReference type="EMBL" id="JAATJV010385600">
    <property type="protein sequence ID" value="MBZ3883207.1"/>
    <property type="molecule type" value="Genomic_DNA"/>
</dbReference>
<name>A0AA41N3N8_SCICA</name>
<evidence type="ECO:0000313" key="1">
    <source>
        <dbReference type="EMBL" id="MBZ3883207.1"/>
    </source>
</evidence>
<sequence>GWPKISAECLPCVLRNSESNAALQSLDVVSLGNEHIQGTKHPRCHAILDRAHGQITLCMSFLCHMEMILAEKEQIAPKAEEEIAQKKELSHKKLKKPKLMAWE</sequence>
<proteinExistence type="predicted"/>
<comment type="caution">
    <text evidence="1">The sequence shown here is derived from an EMBL/GenBank/DDBJ whole genome shotgun (WGS) entry which is preliminary data.</text>
</comment>
<dbReference type="AlphaFoldDB" id="A0AA41N3N8"/>
<dbReference type="GO" id="GO:0022625">
    <property type="term" value="C:cytosolic large ribosomal subunit"/>
    <property type="evidence" value="ECO:0007669"/>
    <property type="project" value="TreeGrafter"/>
</dbReference>
<dbReference type="PANTHER" id="PTHR11593:SF11">
    <property type="entry name" value="LARGE RIBOSOMAL SUBUNIT PROTEIN UL22"/>
    <property type="match status" value="1"/>
</dbReference>
<dbReference type="Gene3D" id="3.90.470.10">
    <property type="entry name" value="Ribosomal protein L22/L17"/>
    <property type="match status" value="1"/>
</dbReference>
<dbReference type="GO" id="GO:0002181">
    <property type="term" value="P:cytoplasmic translation"/>
    <property type="evidence" value="ECO:0007669"/>
    <property type="project" value="TreeGrafter"/>
</dbReference>
<dbReference type="SUPFAM" id="SSF54843">
    <property type="entry name" value="Ribosomal protein L22"/>
    <property type="match status" value="1"/>
</dbReference>
<dbReference type="InterPro" id="IPR036394">
    <property type="entry name" value="Ribosomal_uL22_sf"/>
</dbReference>
<gene>
    <name evidence="1" type="ORF">SUZIE_171740</name>
</gene>
<accession>A0AA41N3N8</accession>
<dbReference type="Proteomes" id="UP001166674">
    <property type="component" value="Unassembled WGS sequence"/>
</dbReference>
<reference evidence="1" key="1">
    <citation type="submission" date="2020-03" db="EMBL/GenBank/DDBJ databases">
        <title>Studies in the Genomics of Life Span.</title>
        <authorList>
            <person name="Glass D."/>
        </authorList>
    </citation>
    <scope>NUCLEOTIDE SEQUENCE</scope>
    <source>
        <strain evidence="1">SUZIE</strain>
        <tissue evidence="1">Muscle</tissue>
    </source>
</reference>
<dbReference type="InterPro" id="IPR005721">
    <property type="entry name" value="Ribosomal_uL22_euk/arc"/>
</dbReference>
<keyword evidence="2" id="KW-1185">Reference proteome</keyword>
<dbReference type="PANTHER" id="PTHR11593">
    <property type="entry name" value="60S RIBOSOMAL PROTEIN L17"/>
    <property type="match status" value="1"/>
</dbReference>
<protein>
    <submittedName>
        <fullName evidence="1">60S ribosomal protein L17</fullName>
    </submittedName>
</protein>
<keyword evidence="1" id="KW-0689">Ribosomal protein</keyword>
<feature type="non-terminal residue" evidence="1">
    <location>
        <position position="1"/>
    </location>
</feature>